<dbReference type="InterPro" id="IPR003594">
    <property type="entry name" value="HATPase_dom"/>
</dbReference>
<dbReference type="EMBL" id="DWUP01000113">
    <property type="protein sequence ID" value="HJD53127.1"/>
    <property type="molecule type" value="Genomic_DNA"/>
</dbReference>
<dbReference type="InterPro" id="IPR011990">
    <property type="entry name" value="TPR-like_helical_dom_sf"/>
</dbReference>
<dbReference type="InterPro" id="IPR004358">
    <property type="entry name" value="Sig_transdc_His_kin-like_C"/>
</dbReference>
<dbReference type="InterPro" id="IPR036890">
    <property type="entry name" value="HATPase_C_sf"/>
</dbReference>
<dbReference type="SUPFAM" id="SSF48452">
    <property type="entry name" value="TPR-like"/>
    <property type="match status" value="2"/>
</dbReference>
<name>A0A9D2UIM4_9BACT</name>
<organism evidence="5 6">
    <name type="scientific">Candidatus Avibacteroides avistercoris</name>
    <dbReference type="NCBI Taxonomy" id="2840690"/>
    <lineage>
        <taxon>Bacteria</taxon>
        <taxon>Pseudomonadati</taxon>
        <taxon>Bacteroidota</taxon>
        <taxon>Bacteroidia</taxon>
        <taxon>Bacteroidales</taxon>
        <taxon>Bacteroidaceae</taxon>
        <taxon>Bacteroidaceae incertae sedis</taxon>
        <taxon>Candidatus Avibacteroides</taxon>
    </lineage>
</organism>
<dbReference type="InterPro" id="IPR005467">
    <property type="entry name" value="His_kinase_dom"/>
</dbReference>
<dbReference type="PANTHER" id="PTHR34220">
    <property type="entry name" value="SENSOR HISTIDINE KINASE YPDA"/>
    <property type="match status" value="1"/>
</dbReference>
<dbReference type="PANTHER" id="PTHR34220:SF7">
    <property type="entry name" value="SENSOR HISTIDINE KINASE YPDA"/>
    <property type="match status" value="1"/>
</dbReference>
<dbReference type="PROSITE" id="PS50109">
    <property type="entry name" value="HIS_KIN"/>
    <property type="match status" value="1"/>
</dbReference>
<dbReference type="Gene3D" id="3.30.565.10">
    <property type="entry name" value="Histidine kinase-like ATPase, C-terminal domain"/>
    <property type="match status" value="1"/>
</dbReference>
<accession>A0A9D2UIM4</accession>
<evidence type="ECO:0000313" key="5">
    <source>
        <dbReference type="EMBL" id="HJD53127.1"/>
    </source>
</evidence>
<evidence type="ECO:0000256" key="3">
    <source>
        <dbReference type="SAM" id="Phobius"/>
    </source>
</evidence>
<gene>
    <name evidence="5" type="ORF">IAA93_05330</name>
</gene>
<dbReference type="Proteomes" id="UP000787625">
    <property type="component" value="Unassembled WGS sequence"/>
</dbReference>
<dbReference type="GO" id="GO:0000155">
    <property type="term" value="F:phosphorelay sensor kinase activity"/>
    <property type="evidence" value="ECO:0007669"/>
    <property type="project" value="InterPro"/>
</dbReference>
<comment type="caution">
    <text evidence="5">The sequence shown here is derived from an EMBL/GenBank/DDBJ whole genome shotgun (WGS) entry which is preliminary data.</text>
</comment>
<dbReference type="PRINTS" id="PR00344">
    <property type="entry name" value="BCTRLSENSOR"/>
</dbReference>
<protein>
    <recommendedName>
        <fullName evidence="2">histidine kinase</fullName>
        <ecNumber evidence="2">2.7.13.3</ecNumber>
    </recommendedName>
</protein>
<feature type="transmembrane region" description="Helical" evidence="3">
    <location>
        <begin position="416"/>
        <end position="439"/>
    </location>
</feature>
<dbReference type="InterPro" id="IPR019734">
    <property type="entry name" value="TPR_rpt"/>
</dbReference>
<dbReference type="GO" id="GO:0016020">
    <property type="term" value="C:membrane"/>
    <property type="evidence" value="ECO:0007669"/>
    <property type="project" value="InterPro"/>
</dbReference>
<dbReference type="InterPro" id="IPR050640">
    <property type="entry name" value="Bact_2-comp_sensor_kinase"/>
</dbReference>
<sequence>MRTAAAIATLMILLAACGGEGWRHKNGKSDSDAFIDSCYDMIYRDCDSLITMLESYETDDSVTYWRLNNVLSRAYYSKGFLKKAAEANARSLDYCNRTPDTDSRKQVLGESLNSKAVYMMAQGQNDSALAILKQAYSMLRNGSNPDATINTMINIADNYYSAGDFTTSSQWYHEALLMTDSLGTHDFDLPLNAGLGKLYIEIGNYAMADRYLAIAESAYPNSTVYEKFYFCNTRGNYYYYIGNYEEALLWFRKAYDLINGGIGRMTSSCNMGEVFIYLNKPDSAERYVAEASVISDSIGGGAAGYYVKSIHAFLALQEKDYATAGTLLDELRHYKGSVSPEYIYLLNKRLNQFYEGKKDYRNAYRYLREVNRYDDSLRNQRTLNNLAEASYRYRNDTTIIAKNKKIEESKREIDRLTFITTVSVMSLAIAVLLFSYITLLRRKRLEHDRQMYAKAINEYRMQVIKNRVTPHFIFNVLNAIMPSLRSHKELEAPIRSMVRLLRSGVTAATNITVSIEDEMQYVKDYITLFTISKGMDVDVTWDISPTIDTTTRVMPTMFLQLPVENALKYAFTGISTPRLAITIADDCGTVLTIEDNGTGFNEADMQGKKENGTGTGLATMKEIIRMLNRNRSKNITMAITTPDDGHGTRIVIRIPHDERHTQE</sequence>
<dbReference type="AlphaFoldDB" id="A0A9D2UIM4"/>
<evidence type="ECO:0000259" key="4">
    <source>
        <dbReference type="PROSITE" id="PS50109"/>
    </source>
</evidence>
<dbReference type="InterPro" id="IPR010559">
    <property type="entry name" value="Sig_transdc_His_kin_internal"/>
</dbReference>
<dbReference type="SMART" id="SM00028">
    <property type="entry name" value="TPR"/>
    <property type="match status" value="5"/>
</dbReference>
<evidence type="ECO:0000256" key="1">
    <source>
        <dbReference type="ARBA" id="ARBA00000085"/>
    </source>
</evidence>
<comment type="catalytic activity">
    <reaction evidence="1">
        <text>ATP + protein L-histidine = ADP + protein N-phospho-L-histidine.</text>
        <dbReference type="EC" id="2.7.13.3"/>
    </reaction>
</comment>
<dbReference type="SMART" id="SM00387">
    <property type="entry name" value="HATPase_c"/>
    <property type="match status" value="1"/>
</dbReference>
<keyword evidence="3" id="KW-1133">Transmembrane helix</keyword>
<dbReference type="Gene3D" id="1.25.40.10">
    <property type="entry name" value="Tetratricopeptide repeat domain"/>
    <property type="match status" value="2"/>
</dbReference>
<dbReference type="EC" id="2.7.13.3" evidence="2"/>
<reference evidence="5" key="1">
    <citation type="journal article" date="2021" name="PeerJ">
        <title>Extensive microbial diversity within the chicken gut microbiome revealed by metagenomics and culture.</title>
        <authorList>
            <person name="Gilroy R."/>
            <person name="Ravi A."/>
            <person name="Getino M."/>
            <person name="Pursley I."/>
            <person name="Horton D.L."/>
            <person name="Alikhan N.F."/>
            <person name="Baker D."/>
            <person name="Gharbi K."/>
            <person name="Hall N."/>
            <person name="Watson M."/>
            <person name="Adriaenssens E.M."/>
            <person name="Foster-Nyarko E."/>
            <person name="Jarju S."/>
            <person name="Secka A."/>
            <person name="Antonio M."/>
            <person name="Oren A."/>
            <person name="Chaudhuri R.R."/>
            <person name="La Ragione R."/>
            <person name="Hildebrand F."/>
            <person name="Pallen M.J."/>
        </authorList>
    </citation>
    <scope>NUCLEOTIDE SEQUENCE</scope>
    <source>
        <strain evidence="5">MalCec1-1739</strain>
    </source>
</reference>
<evidence type="ECO:0000256" key="2">
    <source>
        <dbReference type="ARBA" id="ARBA00012438"/>
    </source>
</evidence>
<feature type="domain" description="Histidine kinase" evidence="4">
    <location>
        <begin position="563"/>
        <end position="658"/>
    </location>
</feature>
<dbReference type="Pfam" id="PF06580">
    <property type="entry name" value="His_kinase"/>
    <property type="match status" value="1"/>
</dbReference>
<dbReference type="Pfam" id="PF02518">
    <property type="entry name" value="HATPase_c"/>
    <property type="match status" value="1"/>
</dbReference>
<proteinExistence type="predicted"/>
<keyword evidence="3" id="KW-0472">Membrane</keyword>
<dbReference type="SUPFAM" id="SSF55874">
    <property type="entry name" value="ATPase domain of HSP90 chaperone/DNA topoisomerase II/histidine kinase"/>
    <property type="match status" value="1"/>
</dbReference>
<reference evidence="5" key="2">
    <citation type="submission" date="2021-04" db="EMBL/GenBank/DDBJ databases">
        <authorList>
            <person name="Gilroy R."/>
        </authorList>
    </citation>
    <scope>NUCLEOTIDE SEQUENCE</scope>
    <source>
        <strain evidence="5">MalCec1-1739</strain>
    </source>
</reference>
<evidence type="ECO:0000313" key="6">
    <source>
        <dbReference type="Proteomes" id="UP000787625"/>
    </source>
</evidence>
<dbReference type="PROSITE" id="PS51257">
    <property type="entry name" value="PROKAR_LIPOPROTEIN"/>
    <property type="match status" value="1"/>
</dbReference>
<keyword evidence="3" id="KW-0812">Transmembrane</keyword>